<dbReference type="InterPro" id="IPR050832">
    <property type="entry name" value="Bact_Acetyltransf"/>
</dbReference>
<dbReference type="Proteomes" id="UP001431963">
    <property type="component" value="Unassembled WGS sequence"/>
</dbReference>
<keyword evidence="2 4" id="KW-0012">Acyltransferase</keyword>
<dbReference type="GO" id="GO:0016746">
    <property type="term" value="F:acyltransferase activity"/>
    <property type="evidence" value="ECO:0007669"/>
    <property type="project" value="UniProtKB-KW"/>
</dbReference>
<name>A0ABU8BXD6_9RHOB</name>
<dbReference type="RefSeq" id="WP_335424326.1">
    <property type="nucleotide sequence ID" value="NZ_JBALHR010000009.1"/>
</dbReference>
<comment type="caution">
    <text evidence="4">The sequence shown here is derived from an EMBL/GenBank/DDBJ whole genome shotgun (WGS) entry which is preliminary data.</text>
</comment>
<evidence type="ECO:0000313" key="4">
    <source>
        <dbReference type="EMBL" id="MEH7829364.1"/>
    </source>
</evidence>
<organism evidence="4 5">
    <name type="scientific">Gemmobacter denitrificans</name>
    <dbReference type="NCBI Taxonomy" id="3123040"/>
    <lineage>
        <taxon>Bacteria</taxon>
        <taxon>Pseudomonadati</taxon>
        <taxon>Pseudomonadota</taxon>
        <taxon>Alphaproteobacteria</taxon>
        <taxon>Rhodobacterales</taxon>
        <taxon>Paracoccaceae</taxon>
        <taxon>Gemmobacter</taxon>
    </lineage>
</organism>
<evidence type="ECO:0000256" key="2">
    <source>
        <dbReference type="ARBA" id="ARBA00023315"/>
    </source>
</evidence>
<dbReference type="InterPro" id="IPR016181">
    <property type="entry name" value="Acyl_CoA_acyltransferase"/>
</dbReference>
<feature type="domain" description="N-acetyltransferase" evidence="3">
    <location>
        <begin position="1"/>
        <end position="140"/>
    </location>
</feature>
<keyword evidence="1 4" id="KW-0808">Transferase</keyword>
<dbReference type="InterPro" id="IPR000182">
    <property type="entry name" value="GNAT_dom"/>
</dbReference>
<dbReference type="SUPFAM" id="SSF55729">
    <property type="entry name" value="Acyl-CoA N-acyltransferases (Nat)"/>
    <property type="match status" value="1"/>
</dbReference>
<protein>
    <submittedName>
        <fullName evidence="4">GNAT family N-acetyltransferase</fullName>
        <ecNumber evidence="4">2.3.1.-</ecNumber>
    </submittedName>
</protein>
<dbReference type="PROSITE" id="PS51186">
    <property type="entry name" value="GNAT"/>
    <property type="match status" value="1"/>
</dbReference>
<dbReference type="EC" id="2.3.1.-" evidence="4"/>
<accession>A0ABU8BXD6</accession>
<dbReference type="EMBL" id="JBALHR010000009">
    <property type="protein sequence ID" value="MEH7829364.1"/>
    <property type="molecule type" value="Genomic_DNA"/>
</dbReference>
<reference evidence="4" key="1">
    <citation type="submission" date="2024-02" db="EMBL/GenBank/DDBJ databases">
        <title>Genome sequences of strain Gemmobacter sp. JM10B15.</title>
        <authorList>
            <person name="Zhang M."/>
        </authorList>
    </citation>
    <scope>NUCLEOTIDE SEQUENCE</scope>
    <source>
        <strain evidence="4">JM10B15</strain>
    </source>
</reference>
<sequence length="140" mass="14873">MTAVIAVTDDIAACRALRRTVFIEEQGVSEADEIDNLDGQATHLLATVEGRPVGSARLLTYGSTGKIGRVCVLADQRGTGLGAALIRAAVEHFRTQPGITSVKLGAQTHALGFYERLGFTAQGPEYDDAGIPHRDMLLPL</sequence>
<gene>
    <name evidence="4" type="ORF">V6590_14505</name>
</gene>
<proteinExistence type="predicted"/>
<dbReference type="Pfam" id="PF13673">
    <property type="entry name" value="Acetyltransf_10"/>
    <property type="match status" value="1"/>
</dbReference>
<evidence type="ECO:0000256" key="1">
    <source>
        <dbReference type="ARBA" id="ARBA00022679"/>
    </source>
</evidence>
<keyword evidence="5" id="KW-1185">Reference proteome</keyword>
<evidence type="ECO:0000259" key="3">
    <source>
        <dbReference type="PROSITE" id="PS51186"/>
    </source>
</evidence>
<dbReference type="PANTHER" id="PTHR43877">
    <property type="entry name" value="AMINOALKYLPHOSPHONATE N-ACETYLTRANSFERASE-RELATED-RELATED"/>
    <property type="match status" value="1"/>
</dbReference>
<dbReference type="Gene3D" id="3.40.630.30">
    <property type="match status" value="1"/>
</dbReference>
<dbReference type="CDD" id="cd04301">
    <property type="entry name" value="NAT_SF"/>
    <property type="match status" value="1"/>
</dbReference>
<evidence type="ECO:0000313" key="5">
    <source>
        <dbReference type="Proteomes" id="UP001431963"/>
    </source>
</evidence>